<sequence>MSVIEPTKRWDPIVKLTHWGVASAVIANALFTEEGSGWHVWVGYALAGLLLLRWLWGFVGTRNARFSAFPPNPMRAVRYIAGARKGQVQQHGSHNPLGTLMVYALWSCLAVIIASGIAMAGPPPTNPNVREVGEANEAASSEVRSYSEEEGEEEREEQEGGESGEGGEEVLEEVHEVAVNLLYVLIALHILGVLFETMRHGRGTVGAMIPFMNRRKP</sequence>
<evidence type="ECO:0000256" key="3">
    <source>
        <dbReference type="ARBA" id="ARBA00022692"/>
    </source>
</evidence>
<comment type="caution">
    <text evidence="9">The sequence shown here is derived from an EMBL/GenBank/DDBJ whole genome shotgun (WGS) entry which is preliminary data.</text>
</comment>
<dbReference type="SUPFAM" id="SSF81342">
    <property type="entry name" value="Transmembrane di-heme cytochromes"/>
    <property type="match status" value="1"/>
</dbReference>
<evidence type="ECO:0000256" key="2">
    <source>
        <dbReference type="ARBA" id="ARBA00022475"/>
    </source>
</evidence>
<dbReference type="PANTHER" id="PTHR30485">
    <property type="entry name" value="NI/FE-HYDROGENASE 1 B-TYPE CYTOCHROME SUBUNIT"/>
    <property type="match status" value="1"/>
</dbReference>
<gene>
    <name evidence="9" type="ORF">DXH95_09080</name>
</gene>
<proteinExistence type="predicted"/>
<feature type="region of interest" description="Disordered" evidence="6">
    <location>
        <begin position="128"/>
        <end position="167"/>
    </location>
</feature>
<dbReference type="GO" id="GO:0022904">
    <property type="term" value="P:respiratory electron transport chain"/>
    <property type="evidence" value="ECO:0007669"/>
    <property type="project" value="InterPro"/>
</dbReference>
<feature type="domain" description="Cytochrome b561 bacterial/Ni-hydrogenase" evidence="8">
    <location>
        <begin position="9"/>
        <end position="210"/>
    </location>
</feature>
<reference evidence="10" key="1">
    <citation type="submission" date="2018-08" db="EMBL/GenBank/DDBJ databases">
        <authorList>
            <person name="Kim S.-J."/>
            <person name="Jung G.-Y."/>
        </authorList>
    </citation>
    <scope>NUCLEOTIDE SEQUENCE [LARGE SCALE GENOMIC DNA]</scope>
    <source>
        <strain evidence="10">GY_G</strain>
    </source>
</reference>
<comment type="subcellular location">
    <subcellularLocation>
        <location evidence="1">Cell membrane</location>
        <topology evidence="1">Multi-pass membrane protein</topology>
    </subcellularLocation>
</comment>
<keyword evidence="5 7" id="KW-0472">Membrane</keyword>
<evidence type="ECO:0000313" key="10">
    <source>
        <dbReference type="Proteomes" id="UP000263833"/>
    </source>
</evidence>
<dbReference type="GO" id="GO:0009055">
    <property type="term" value="F:electron transfer activity"/>
    <property type="evidence" value="ECO:0007669"/>
    <property type="project" value="InterPro"/>
</dbReference>
<evidence type="ECO:0000313" key="9">
    <source>
        <dbReference type="EMBL" id="RDV07477.1"/>
    </source>
</evidence>
<evidence type="ECO:0000256" key="4">
    <source>
        <dbReference type="ARBA" id="ARBA00022989"/>
    </source>
</evidence>
<evidence type="ECO:0000259" key="8">
    <source>
        <dbReference type="Pfam" id="PF01292"/>
    </source>
</evidence>
<keyword evidence="3 7" id="KW-0812">Transmembrane</keyword>
<feature type="transmembrane region" description="Helical" evidence="7">
    <location>
        <begin position="100"/>
        <end position="120"/>
    </location>
</feature>
<dbReference type="InterPro" id="IPR051542">
    <property type="entry name" value="Hydrogenase_cytochrome"/>
</dbReference>
<keyword evidence="10" id="KW-1185">Reference proteome</keyword>
<dbReference type="GO" id="GO:0020037">
    <property type="term" value="F:heme binding"/>
    <property type="evidence" value="ECO:0007669"/>
    <property type="project" value="TreeGrafter"/>
</dbReference>
<dbReference type="GO" id="GO:0005886">
    <property type="term" value="C:plasma membrane"/>
    <property type="evidence" value="ECO:0007669"/>
    <property type="project" value="UniProtKB-SubCell"/>
</dbReference>
<name>A0A371BIW7_9SPHN</name>
<dbReference type="AlphaFoldDB" id="A0A371BIW7"/>
<dbReference type="PANTHER" id="PTHR30485:SF2">
    <property type="entry name" value="BLL0597 PROTEIN"/>
    <property type="match status" value="1"/>
</dbReference>
<keyword evidence="2" id="KW-1003">Cell membrane</keyword>
<feature type="transmembrane region" description="Helical" evidence="7">
    <location>
        <begin position="12"/>
        <end position="32"/>
    </location>
</feature>
<dbReference type="InterPro" id="IPR011577">
    <property type="entry name" value="Cyt_b561_bac/Ni-Hgenase"/>
</dbReference>
<dbReference type="EMBL" id="QRGP01000001">
    <property type="protein sequence ID" value="RDV07477.1"/>
    <property type="molecule type" value="Genomic_DNA"/>
</dbReference>
<accession>A0A371BIW7</accession>
<dbReference type="Gene3D" id="1.20.950.20">
    <property type="entry name" value="Transmembrane di-heme cytochromes, Chain C"/>
    <property type="match status" value="1"/>
</dbReference>
<dbReference type="RefSeq" id="WP_115549023.1">
    <property type="nucleotide sequence ID" value="NZ_QRGP01000001.1"/>
</dbReference>
<keyword evidence="4 7" id="KW-1133">Transmembrane helix</keyword>
<evidence type="ECO:0000256" key="7">
    <source>
        <dbReference type="SAM" id="Phobius"/>
    </source>
</evidence>
<evidence type="ECO:0000256" key="5">
    <source>
        <dbReference type="ARBA" id="ARBA00023136"/>
    </source>
</evidence>
<feature type="compositionally biased region" description="Acidic residues" evidence="6">
    <location>
        <begin position="148"/>
        <end position="167"/>
    </location>
</feature>
<feature type="transmembrane region" description="Helical" evidence="7">
    <location>
        <begin position="177"/>
        <end position="195"/>
    </location>
</feature>
<protein>
    <submittedName>
        <fullName evidence="9">Cytochrome B</fullName>
    </submittedName>
</protein>
<evidence type="ECO:0000256" key="6">
    <source>
        <dbReference type="SAM" id="MobiDB-lite"/>
    </source>
</evidence>
<dbReference type="Proteomes" id="UP000263833">
    <property type="component" value="Unassembled WGS sequence"/>
</dbReference>
<evidence type="ECO:0000256" key="1">
    <source>
        <dbReference type="ARBA" id="ARBA00004651"/>
    </source>
</evidence>
<dbReference type="OrthoDB" id="196472at2"/>
<feature type="transmembrane region" description="Helical" evidence="7">
    <location>
        <begin position="38"/>
        <end position="56"/>
    </location>
</feature>
<dbReference type="InterPro" id="IPR016174">
    <property type="entry name" value="Di-haem_cyt_TM"/>
</dbReference>
<dbReference type="Pfam" id="PF01292">
    <property type="entry name" value="Ni_hydr_CYTB"/>
    <property type="match status" value="1"/>
</dbReference>
<organism evidence="9 10">
    <name type="scientific">Sphingorhabdus pulchriflava</name>
    <dbReference type="NCBI Taxonomy" id="2292257"/>
    <lineage>
        <taxon>Bacteria</taxon>
        <taxon>Pseudomonadati</taxon>
        <taxon>Pseudomonadota</taxon>
        <taxon>Alphaproteobacteria</taxon>
        <taxon>Sphingomonadales</taxon>
        <taxon>Sphingomonadaceae</taxon>
        <taxon>Sphingorhabdus</taxon>
    </lineage>
</organism>